<evidence type="ECO:0000256" key="1">
    <source>
        <dbReference type="ARBA" id="ARBA00022475"/>
    </source>
</evidence>
<feature type="transmembrane region" description="Helical" evidence="5">
    <location>
        <begin position="57"/>
        <end position="73"/>
    </location>
</feature>
<protein>
    <recommendedName>
        <fullName evidence="5">Inner membrane-spanning protein YciB</fullName>
    </recommendedName>
</protein>
<dbReference type="Pfam" id="PF04279">
    <property type="entry name" value="IspA"/>
    <property type="match status" value="1"/>
</dbReference>
<sequence length="185" mass="20988">MQEILPVIAFIAAYLAAKWSGHSEQAIYWATAVLMISTVLQILVLRLRQKPISKQHWLTASAILVLGGVTLALKNPMFIKWKPSIVYLVFAAVLLITQWMGKANLIQKMLGSALTMPDALWRRLNTAWAVFFIFMAVLNLIIAYHFSDDFWVGFKLWGSAGGTLIFMFAQIYLLRGYLNHDDKPK</sequence>
<evidence type="ECO:0000256" key="3">
    <source>
        <dbReference type="ARBA" id="ARBA00022989"/>
    </source>
</evidence>
<feature type="transmembrane region" description="Helical" evidence="5">
    <location>
        <begin position="85"/>
        <end position="105"/>
    </location>
</feature>
<gene>
    <name evidence="5" type="primary">yciB</name>
    <name evidence="6" type="ORF">CHUV0807_0335</name>
</gene>
<dbReference type="HAMAP" id="MF_00189">
    <property type="entry name" value="YciB"/>
    <property type="match status" value="1"/>
</dbReference>
<dbReference type="PANTHER" id="PTHR36917:SF1">
    <property type="entry name" value="INNER MEMBRANE-SPANNING PROTEIN YCIB"/>
    <property type="match status" value="1"/>
</dbReference>
<proteinExistence type="inferred from homology"/>
<dbReference type="NCBIfam" id="TIGR00997">
    <property type="entry name" value="ispZ"/>
    <property type="match status" value="1"/>
</dbReference>
<evidence type="ECO:0000256" key="2">
    <source>
        <dbReference type="ARBA" id="ARBA00022692"/>
    </source>
</evidence>
<dbReference type="RefSeq" id="WP_079539170.1">
    <property type="nucleotide sequence ID" value="NZ_CAUPBE010000081.1"/>
</dbReference>
<comment type="subcellular location">
    <subcellularLocation>
        <location evidence="5">Cell inner membrane</location>
        <topology evidence="5">Multi-pass membrane protein</topology>
    </subcellularLocation>
</comment>
<evidence type="ECO:0000256" key="5">
    <source>
        <dbReference type="HAMAP-Rule" id="MF_00189"/>
    </source>
</evidence>
<keyword evidence="4 5" id="KW-0472">Membrane</keyword>
<organism evidence="6 7">
    <name type="scientific">Cardiobacterium hominis</name>
    <dbReference type="NCBI Taxonomy" id="2718"/>
    <lineage>
        <taxon>Bacteria</taxon>
        <taxon>Pseudomonadati</taxon>
        <taxon>Pseudomonadota</taxon>
        <taxon>Gammaproteobacteria</taxon>
        <taxon>Cardiobacteriales</taxon>
        <taxon>Cardiobacteriaceae</taxon>
        <taxon>Cardiobacterium</taxon>
    </lineage>
</organism>
<keyword evidence="1 5" id="KW-1003">Cell membrane</keyword>
<keyword evidence="2 5" id="KW-0812">Transmembrane</keyword>
<feature type="transmembrane region" description="Helical" evidence="5">
    <location>
        <begin position="27"/>
        <end position="45"/>
    </location>
</feature>
<comment type="function">
    <text evidence="5">Plays a role in cell envelope biogenesis, maintenance of cell envelope integrity and membrane homeostasis.</text>
</comment>
<evidence type="ECO:0000313" key="6">
    <source>
        <dbReference type="EMBL" id="SAM57685.1"/>
    </source>
</evidence>
<dbReference type="AlphaFoldDB" id="A0A1C3H273"/>
<dbReference type="PANTHER" id="PTHR36917">
    <property type="entry name" value="INTRACELLULAR SEPTATION PROTEIN A-RELATED"/>
    <property type="match status" value="1"/>
</dbReference>
<keyword evidence="3 5" id="KW-1133">Transmembrane helix</keyword>
<dbReference type="Proteomes" id="UP000190837">
    <property type="component" value="Unassembled WGS sequence"/>
</dbReference>
<dbReference type="EMBL" id="FKLO01000016">
    <property type="protein sequence ID" value="SAM57685.1"/>
    <property type="molecule type" value="Genomic_DNA"/>
</dbReference>
<accession>A0A1C3H273</accession>
<comment type="similarity">
    <text evidence="5">Belongs to the YciB family.</text>
</comment>
<feature type="transmembrane region" description="Helical" evidence="5">
    <location>
        <begin position="156"/>
        <end position="178"/>
    </location>
</feature>
<dbReference type="GO" id="GO:0005886">
    <property type="term" value="C:plasma membrane"/>
    <property type="evidence" value="ECO:0007669"/>
    <property type="project" value="UniProtKB-SubCell"/>
</dbReference>
<dbReference type="InterPro" id="IPR006008">
    <property type="entry name" value="YciB"/>
</dbReference>
<keyword evidence="5" id="KW-0997">Cell inner membrane</keyword>
<evidence type="ECO:0000256" key="4">
    <source>
        <dbReference type="ARBA" id="ARBA00023136"/>
    </source>
</evidence>
<name>A0A1C3H273_9GAMM</name>
<feature type="transmembrane region" description="Helical" evidence="5">
    <location>
        <begin position="126"/>
        <end position="144"/>
    </location>
</feature>
<reference evidence="7" key="1">
    <citation type="submission" date="2016-04" db="EMBL/GenBank/DDBJ databases">
        <authorList>
            <person name="Tagini F."/>
        </authorList>
    </citation>
    <scope>NUCLEOTIDE SEQUENCE [LARGE SCALE GENOMIC DNA]</scope>
    <source>
        <strain evidence="7">CHUV0807</strain>
    </source>
</reference>
<evidence type="ECO:0000313" key="7">
    <source>
        <dbReference type="Proteomes" id="UP000190837"/>
    </source>
</evidence>